<gene>
    <name evidence="1" type="ORF">EWM63_31615</name>
</gene>
<dbReference type="Proteomes" id="UP000290637">
    <property type="component" value="Chromosome"/>
</dbReference>
<dbReference type="KEGG" id="plue:EWM63_31615"/>
<reference evidence="1 2" key="1">
    <citation type="submission" date="2019-02" db="EMBL/GenBank/DDBJ databases">
        <title>Draft Genome Sequences of Six Type Strains of the Genus Massilia.</title>
        <authorList>
            <person name="Miess H."/>
            <person name="Frediansyhah A."/>
            <person name="Gross H."/>
        </authorList>
    </citation>
    <scope>NUCLEOTIDE SEQUENCE [LARGE SCALE GENOMIC DNA]</scope>
    <source>
        <strain evidence="1 2">DSM 17473</strain>
    </source>
</reference>
<evidence type="ECO:0000313" key="1">
    <source>
        <dbReference type="EMBL" id="QBE66961.1"/>
    </source>
</evidence>
<evidence type="ECO:0000313" key="2">
    <source>
        <dbReference type="Proteomes" id="UP000290637"/>
    </source>
</evidence>
<evidence type="ECO:0008006" key="3">
    <source>
        <dbReference type="Google" id="ProtNLM"/>
    </source>
</evidence>
<dbReference type="AlphaFoldDB" id="A0A4P6L5L3"/>
<protein>
    <recommendedName>
        <fullName evidence="3">Outer membrane beta-barrel protein</fullName>
    </recommendedName>
</protein>
<dbReference type="RefSeq" id="WP_130190068.1">
    <property type="nucleotide sequence ID" value="NZ_CP035913.1"/>
</dbReference>
<proteinExistence type="predicted"/>
<dbReference type="EMBL" id="CP035913">
    <property type="protein sequence ID" value="QBE66961.1"/>
    <property type="molecule type" value="Genomic_DNA"/>
</dbReference>
<dbReference type="OrthoDB" id="8526647at2"/>
<accession>A0A4P6L5L3</accession>
<name>A0A4P6L5L3_9BURK</name>
<sequence>MSLLLLPIAAQAGRPLVTDDASVLAPGDCQVEASASRGPGQRWLAPACNVAQHWEVGIGAGNVRSGGEFHRAIVIGAKTVLRPLSEDGFGVGAAVSEQRIAGPDTSRDQTVNLIASVPLASWATAHVNAGAIRHGMSHQRAGIWAAALETTRGRGGLTFEVFGERGASRGWQAGARWTVVQDVLDLDAGYGELHDCDGRRRFATVGLTYVFQR</sequence>
<keyword evidence="2" id="KW-1185">Reference proteome</keyword>
<organism evidence="1 2">
    <name type="scientific">Pseudoduganella lutea</name>
    <dbReference type="NCBI Taxonomy" id="321985"/>
    <lineage>
        <taxon>Bacteria</taxon>
        <taxon>Pseudomonadati</taxon>
        <taxon>Pseudomonadota</taxon>
        <taxon>Betaproteobacteria</taxon>
        <taxon>Burkholderiales</taxon>
        <taxon>Oxalobacteraceae</taxon>
        <taxon>Telluria group</taxon>
        <taxon>Pseudoduganella</taxon>
    </lineage>
</organism>